<feature type="compositionally biased region" description="Basic and acidic residues" evidence="1">
    <location>
        <begin position="105"/>
        <end position="114"/>
    </location>
</feature>
<name>A0A813HV48_POLGL</name>
<comment type="caution">
    <text evidence="2">The sequence shown here is derived from an EMBL/GenBank/DDBJ whole genome shotgun (WGS) entry which is preliminary data.</text>
</comment>
<proteinExistence type="predicted"/>
<sequence length="222" mass="24834">MFLQCLLPRSEVRLIIHRPQQLGAKEYDMQIRVRPKITVGQLQEQLESQYGLCRCRQVLCEKGVDERSLDPSRILTEDGQVLQLLMVVPLPELEEEEEEETNIEPNDRETERDANAAALQSEKAGNSTSLKNFFNVEKVGNELNFKSQNLLGNLSLRNSASRVREVRGSGKESRAPVDALALANKSVFVVLPARAAAAGSATSDQRCRLELRSNFAQLRASE</sequence>
<feature type="non-terminal residue" evidence="2">
    <location>
        <position position="222"/>
    </location>
</feature>
<evidence type="ECO:0000313" key="3">
    <source>
        <dbReference type="Proteomes" id="UP000654075"/>
    </source>
</evidence>
<dbReference type="AlphaFoldDB" id="A0A813HV48"/>
<protein>
    <recommendedName>
        <fullName evidence="4">Ubiquitin-like domain-containing protein</fullName>
    </recommendedName>
</protein>
<dbReference type="Proteomes" id="UP000654075">
    <property type="component" value="Unassembled WGS sequence"/>
</dbReference>
<feature type="compositionally biased region" description="Acidic residues" evidence="1">
    <location>
        <begin position="93"/>
        <end position="102"/>
    </location>
</feature>
<gene>
    <name evidence="2" type="ORF">PGLA1383_LOCUS56216</name>
</gene>
<evidence type="ECO:0000256" key="1">
    <source>
        <dbReference type="SAM" id="MobiDB-lite"/>
    </source>
</evidence>
<evidence type="ECO:0000313" key="2">
    <source>
        <dbReference type="EMBL" id="CAE8641597.1"/>
    </source>
</evidence>
<dbReference type="EMBL" id="CAJNNV010032943">
    <property type="protein sequence ID" value="CAE8641597.1"/>
    <property type="molecule type" value="Genomic_DNA"/>
</dbReference>
<accession>A0A813HV48</accession>
<evidence type="ECO:0008006" key="4">
    <source>
        <dbReference type="Google" id="ProtNLM"/>
    </source>
</evidence>
<organism evidence="2 3">
    <name type="scientific">Polarella glacialis</name>
    <name type="common">Dinoflagellate</name>
    <dbReference type="NCBI Taxonomy" id="89957"/>
    <lineage>
        <taxon>Eukaryota</taxon>
        <taxon>Sar</taxon>
        <taxon>Alveolata</taxon>
        <taxon>Dinophyceae</taxon>
        <taxon>Suessiales</taxon>
        <taxon>Suessiaceae</taxon>
        <taxon>Polarella</taxon>
    </lineage>
</organism>
<keyword evidence="3" id="KW-1185">Reference proteome</keyword>
<reference evidence="2" key="1">
    <citation type="submission" date="2021-02" db="EMBL/GenBank/DDBJ databases">
        <authorList>
            <person name="Dougan E. K."/>
            <person name="Rhodes N."/>
            <person name="Thang M."/>
            <person name="Chan C."/>
        </authorList>
    </citation>
    <scope>NUCLEOTIDE SEQUENCE</scope>
</reference>
<feature type="region of interest" description="Disordered" evidence="1">
    <location>
        <begin position="93"/>
        <end position="114"/>
    </location>
</feature>